<dbReference type="EMBL" id="UINC01002787">
    <property type="protein sequence ID" value="SVA00303.1"/>
    <property type="molecule type" value="Genomic_DNA"/>
</dbReference>
<evidence type="ECO:0000256" key="1">
    <source>
        <dbReference type="ARBA" id="ARBA00022679"/>
    </source>
</evidence>
<evidence type="ECO:0008006" key="3">
    <source>
        <dbReference type="Google" id="ProtNLM"/>
    </source>
</evidence>
<dbReference type="AlphaFoldDB" id="A0A381SGI6"/>
<dbReference type="GO" id="GO:0008410">
    <property type="term" value="F:CoA-transferase activity"/>
    <property type="evidence" value="ECO:0007669"/>
    <property type="project" value="TreeGrafter"/>
</dbReference>
<dbReference type="SUPFAM" id="SSF89796">
    <property type="entry name" value="CoA-transferase family III (CaiB/BaiF)"/>
    <property type="match status" value="1"/>
</dbReference>
<dbReference type="PANTHER" id="PTHR48207">
    <property type="entry name" value="SUCCINATE--HYDROXYMETHYLGLUTARATE COA-TRANSFERASE"/>
    <property type="match status" value="1"/>
</dbReference>
<dbReference type="PANTHER" id="PTHR48207:SF3">
    <property type="entry name" value="SUCCINATE--HYDROXYMETHYLGLUTARATE COA-TRANSFERASE"/>
    <property type="match status" value="1"/>
</dbReference>
<dbReference type="InterPro" id="IPR044855">
    <property type="entry name" value="CoA-Trfase_III_dom3_sf"/>
</dbReference>
<evidence type="ECO:0000313" key="2">
    <source>
        <dbReference type="EMBL" id="SVA00303.1"/>
    </source>
</evidence>
<accession>A0A381SGI6</accession>
<dbReference type="InterPro" id="IPR003673">
    <property type="entry name" value="CoA-Trfase_fam_III"/>
</dbReference>
<dbReference type="InterPro" id="IPR023606">
    <property type="entry name" value="CoA-Trfase_III_dom_1_sf"/>
</dbReference>
<sequence length="416" mass="44861">MQLGEIGNPDAILHGKPLDGVRILAAEQMQSLPFATQLLARLGADVVKVEHPVHGESGRGSTPAMADPEGRNVGATFLRNNFNKRSLGLNLRSDDGRDLFLRLVPRFDVVADNFKAGTMAKFGLGYDDIAAAHPGAVVISISGFGNTGESPYRDWPAYNSIVEAMSGIYDYMRPADGPPRVNPMGAVADITAGLFAAIGILSALRHREATGLGQYIDLAMFDTTVALADLVVNFESLGIPRNPVPAPFVITPVRCSDGYVVLQFVREHQFERLADLVGCPEWKDDPRFAERTGWGLHLADVILPAIEAWADGRSRVEVANALATENLVAGPSYTPGEVVTDPHLEARNMVVAMPRTDGVEPPVLVPGNPLKMSRVAEGPETRVPWVGEHTAELLEVELDLDPDELARLRADGVITD</sequence>
<gene>
    <name evidence="2" type="ORF">METZ01_LOCUS53157</name>
</gene>
<proteinExistence type="predicted"/>
<dbReference type="Pfam" id="PF02515">
    <property type="entry name" value="CoA_transf_3"/>
    <property type="match status" value="1"/>
</dbReference>
<name>A0A381SGI6_9ZZZZ</name>
<dbReference type="Gene3D" id="3.30.1540.10">
    <property type="entry name" value="formyl-coa transferase, domain 3"/>
    <property type="match status" value="1"/>
</dbReference>
<organism evidence="2">
    <name type="scientific">marine metagenome</name>
    <dbReference type="NCBI Taxonomy" id="408172"/>
    <lineage>
        <taxon>unclassified sequences</taxon>
        <taxon>metagenomes</taxon>
        <taxon>ecological metagenomes</taxon>
    </lineage>
</organism>
<dbReference type="InterPro" id="IPR050483">
    <property type="entry name" value="CoA-transferase_III_domain"/>
</dbReference>
<reference evidence="2" key="1">
    <citation type="submission" date="2018-05" db="EMBL/GenBank/DDBJ databases">
        <authorList>
            <person name="Lanie J.A."/>
            <person name="Ng W.-L."/>
            <person name="Kazmierczak K.M."/>
            <person name="Andrzejewski T.M."/>
            <person name="Davidsen T.M."/>
            <person name="Wayne K.J."/>
            <person name="Tettelin H."/>
            <person name="Glass J.I."/>
            <person name="Rusch D."/>
            <person name="Podicherti R."/>
            <person name="Tsui H.-C.T."/>
            <person name="Winkler M.E."/>
        </authorList>
    </citation>
    <scope>NUCLEOTIDE SEQUENCE</scope>
</reference>
<protein>
    <recommendedName>
        <fullName evidence="3">CoA transferase</fullName>
    </recommendedName>
</protein>
<dbReference type="Gene3D" id="3.40.50.10540">
    <property type="entry name" value="Crotonobetainyl-coa:carnitine coa-transferase, domain 1"/>
    <property type="match status" value="1"/>
</dbReference>
<keyword evidence="1" id="KW-0808">Transferase</keyword>